<feature type="region of interest" description="Disordered" evidence="2">
    <location>
        <begin position="1"/>
        <end position="41"/>
    </location>
</feature>
<evidence type="ECO:0000313" key="3">
    <source>
        <dbReference type="EMBL" id="KAE8278768.1"/>
    </source>
</evidence>
<dbReference type="Gene3D" id="3.30.70.1820">
    <property type="entry name" value="L1 transposable element, RRM domain"/>
    <property type="match status" value="1"/>
</dbReference>
<comment type="caution">
    <text evidence="3">The sequence shown here is derived from an EMBL/GenBank/DDBJ whole genome shotgun (WGS) entry which is preliminary data.</text>
</comment>
<evidence type="ECO:0000313" key="4">
    <source>
        <dbReference type="Proteomes" id="UP000424527"/>
    </source>
</evidence>
<dbReference type="Gene3D" id="1.20.5.1700">
    <property type="match status" value="1"/>
</dbReference>
<proteinExistence type="predicted"/>
<evidence type="ECO:0000256" key="2">
    <source>
        <dbReference type="SAM" id="MobiDB-lite"/>
    </source>
</evidence>
<dbReference type="PANTHER" id="PTHR11505">
    <property type="entry name" value="L1 TRANSPOSABLE ELEMENT-RELATED"/>
    <property type="match status" value="1"/>
</dbReference>
<organism evidence="3 4">
    <name type="scientific">Larimichthys crocea</name>
    <name type="common">Large yellow croaker</name>
    <name type="synonym">Pseudosciaena crocea</name>
    <dbReference type="NCBI Taxonomy" id="215358"/>
    <lineage>
        <taxon>Eukaryota</taxon>
        <taxon>Metazoa</taxon>
        <taxon>Chordata</taxon>
        <taxon>Craniata</taxon>
        <taxon>Vertebrata</taxon>
        <taxon>Euteleostomi</taxon>
        <taxon>Actinopterygii</taxon>
        <taxon>Neopterygii</taxon>
        <taxon>Teleostei</taxon>
        <taxon>Neoteleostei</taxon>
        <taxon>Acanthomorphata</taxon>
        <taxon>Eupercaria</taxon>
        <taxon>Sciaenidae</taxon>
        <taxon>Larimichthys</taxon>
    </lineage>
</organism>
<dbReference type="AlphaFoldDB" id="A0A6G0HHQ4"/>
<dbReference type="Proteomes" id="UP000424527">
    <property type="component" value="Unassembled WGS sequence"/>
</dbReference>
<keyword evidence="4" id="KW-1185">Reference proteome</keyword>
<protein>
    <recommendedName>
        <fullName evidence="5">Transposase element L1Md-A101/L1Md-A102/L1Md-A2</fullName>
    </recommendedName>
</protein>
<evidence type="ECO:0008006" key="5">
    <source>
        <dbReference type="Google" id="ProtNLM"/>
    </source>
</evidence>
<gene>
    <name evidence="3" type="ORF">D5F01_LYC23689</name>
</gene>
<dbReference type="EMBL" id="REGW02000024">
    <property type="protein sequence ID" value="KAE8278768.1"/>
    <property type="molecule type" value="Genomic_DNA"/>
</dbReference>
<feature type="coiled-coil region" evidence="1">
    <location>
        <begin position="120"/>
        <end position="147"/>
    </location>
</feature>
<sequence length="314" mass="35789">MMSKKVKCRKTDQPEAGPDQPSDSSESPIHTGRDEEPDPSNRAVLAAITALRDEVTRIKNDICSSIDARIQIIYTELKEELVTMKRETQKSITALEETTASQGKTITEIEKSASFHSDEVTTLRRQVTRLNSEVEKLTGKCEDLEGRSRRHNIRIIGVPEGAEGPRPRDFIAGLLQDALSLEDKPLIDRAHRTLRKKPDPHEPPRPFVLRLHYFHVLEDILRRASVAKQLHYGGKRIQIFPDYPPAVAKRRVLFNRSRELLRNIPGVRYGLLYPARLLITYDGKQTSFTDPQKQRKCRATARSRLVLFGTGQLR</sequence>
<evidence type="ECO:0000256" key="1">
    <source>
        <dbReference type="SAM" id="Coils"/>
    </source>
</evidence>
<reference evidence="3 4" key="1">
    <citation type="submission" date="2019-07" db="EMBL/GenBank/DDBJ databases">
        <title>Chromosome genome assembly for large yellow croaker.</title>
        <authorList>
            <person name="Xiao S."/>
        </authorList>
    </citation>
    <scope>NUCLEOTIDE SEQUENCE [LARGE SCALE GENOMIC DNA]</scope>
    <source>
        <strain evidence="3">JMULYC20181020</strain>
        <tissue evidence="3">Muscle</tissue>
    </source>
</reference>
<keyword evidence="1" id="KW-0175">Coiled coil</keyword>
<name>A0A6G0HHQ4_LARCR</name>
<accession>A0A6G0HHQ4</accession>
<dbReference type="InterPro" id="IPR004244">
    <property type="entry name" value="Transposase_22"/>
</dbReference>